<accession>A0A915IYJ2</accession>
<organism evidence="1 2">
    <name type="scientific">Romanomermis culicivorax</name>
    <name type="common">Nematode worm</name>
    <dbReference type="NCBI Taxonomy" id="13658"/>
    <lineage>
        <taxon>Eukaryota</taxon>
        <taxon>Metazoa</taxon>
        <taxon>Ecdysozoa</taxon>
        <taxon>Nematoda</taxon>
        <taxon>Enoplea</taxon>
        <taxon>Dorylaimia</taxon>
        <taxon>Mermithida</taxon>
        <taxon>Mermithoidea</taxon>
        <taxon>Mermithidae</taxon>
        <taxon>Romanomermis</taxon>
    </lineage>
</organism>
<evidence type="ECO:0000313" key="1">
    <source>
        <dbReference type="Proteomes" id="UP000887565"/>
    </source>
</evidence>
<reference evidence="2" key="1">
    <citation type="submission" date="2022-11" db="UniProtKB">
        <authorList>
            <consortium name="WormBaseParasite"/>
        </authorList>
    </citation>
    <scope>IDENTIFICATION</scope>
</reference>
<keyword evidence="1" id="KW-1185">Reference proteome</keyword>
<dbReference type="AlphaFoldDB" id="A0A915IYJ2"/>
<sequence length="99" mass="10940">MAAEALSARKNFGYQQCFFSGAPISGAANGSLTPLAQKILLVHNFFAKNTDLAKRTLNLSNLERETLLVLDVMDVALWILLPTVEGIITKKCVRSRYLK</sequence>
<dbReference type="Proteomes" id="UP000887565">
    <property type="component" value="Unplaced"/>
</dbReference>
<dbReference type="WBParaSite" id="nRc.2.0.1.t19180-RA">
    <property type="protein sequence ID" value="nRc.2.0.1.t19180-RA"/>
    <property type="gene ID" value="nRc.2.0.1.g19180"/>
</dbReference>
<proteinExistence type="predicted"/>
<protein>
    <submittedName>
        <fullName evidence="2">Uncharacterized protein</fullName>
    </submittedName>
</protein>
<evidence type="ECO:0000313" key="2">
    <source>
        <dbReference type="WBParaSite" id="nRc.2.0.1.t19180-RA"/>
    </source>
</evidence>
<name>A0A915IYJ2_ROMCU</name>